<sequence>MSVNDLLNITDKVEVAFRELLRCGLWGGMPRIECLGDLSESDWRHLLALAQEQAVTGLCYPALVKLPAGYRPSMDTLLQWYGRTGYIEQCNRHLRKVWDELNERFGQAGIKVVLLKGIGVANWYDRPLLRAPGDLDLYFPLDYDRAIRTVRQWGMEVEYGDWHHTFYYKGVEVELHAAYNHLAPRGLDIDTSVVENEVGKYLIPASAFNAQLLLVHPAFHLLQEGISIRYLCDWAVFLRANASAIDFDSLRQELRKAGIGNFGPVFTSLAVIYLDLDVSELPNRWSAGISGRKLQQLYRDMIMKGNFGRTAVLIHQPFASLSLGGKLERVGKDVFRAIRLSPYCRKQAKGFVCYKLGRVCKAVITGKEFRWEKRKRQREEQ</sequence>
<evidence type="ECO:0008006" key="3">
    <source>
        <dbReference type="Google" id="ProtNLM"/>
    </source>
</evidence>
<dbReference type="PATRIC" id="fig|997887.3.peg.3643"/>
<dbReference type="InterPro" id="IPR039498">
    <property type="entry name" value="NTP_transf_5"/>
</dbReference>
<dbReference type="EMBL" id="AGXV01000041">
    <property type="protein sequence ID" value="EIY58984.1"/>
    <property type="molecule type" value="Genomic_DNA"/>
</dbReference>
<dbReference type="HOGENOM" id="CLU_045664_1_0_10"/>
<organism evidence="1 2">
    <name type="scientific">Bacteroides salyersiae CL02T12C01</name>
    <dbReference type="NCBI Taxonomy" id="997887"/>
    <lineage>
        <taxon>Bacteria</taxon>
        <taxon>Pseudomonadati</taxon>
        <taxon>Bacteroidota</taxon>
        <taxon>Bacteroidia</taxon>
        <taxon>Bacteroidales</taxon>
        <taxon>Bacteroidaceae</taxon>
        <taxon>Bacteroides</taxon>
    </lineage>
</organism>
<name>I9HG96_9BACE</name>
<keyword evidence="2" id="KW-1185">Reference proteome</keyword>
<proteinExistence type="predicted"/>
<reference evidence="1 2" key="1">
    <citation type="submission" date="2012-02" db="EMBL/GenBank/DDBJ databases">
        <title>The Genome Sequence of Bacteroides salyersiae CL02T12C01.</title>
        <authorList>
            <consortium name="The Broad Institute Genome Sequencing Platform"/>
            <person name="Earl A."/>
            <person name="Ward D."/>
            <person name="Feldgarden M."/>
            <person name="Gevers D."/>
            <person name="Zitomersky N.L."/>
            <person name="Coyne M.J."/>
            <person name="Comstock L.E."/>
            <person name="Young S.K."/>
            <person name="Zeng Q."/>
            <person name="Gargeya S."/>
            <person name="Fitzgerald M."/>
            <person name="Haas B."/>
            <person name="Abouelleil A."/>
            <person name="Alvarado L."/>
            <person name="Arachchi H.M."/>
            <person name="Berlin A."/>
            <person name="Chapman S.B."/>
            <person name="Gearin G."/>
            <person name="Goldberg J."/>
            <person name="Griggs A."/>
            <person name="Gujja S."/>
            <person name="Hansen M."/>
            <person name="Heiman D."/>
            <person name="Howarth C."/>
            <person name="Larimer J."/>
            <person name="Lui A."/>
            <person name="MacDonald P.J.P."/>
            <person name="McCowen C."/>
            <person name="Montmayeur A."/>
            <person name="Murphy C."/>
            <person name="Neiman D."/>
            <person name="Pearson M."/>
            <person name="Priest M."/>
            <person name="Roberts A."/>
            <person name="Saif S."/>
            <person name="Shea T."/>
            <person name="Sisk P."/>
            <person name="Stolte C."/>
            <person name="Sykes S."/>
            <person name="Wortman J."/>
            <person name="Nusbaum C."/>
            <person name="Birren B."/>
        </authorList>
    </citation>
    <scope>NUCLEOTIDE SEQUENCE [LARGE SCALE GENOMIC DNA]</scope>
    <source>
        <strain evidence="1 2">CL02T12C01</strain>
    </source>
</reference>
<gene>
    <name evidence="1" type="ORF">HMPREF1071_03510</name>
</gene>
<evidence type="ECO:0000313" key="2">
    <source>
        <dbReference type="Proteomes" id="UP000005150"/>
    </source>
</evidence>
<dbReference type="AlphaFoldDB" id="I9HG96"/>
<evidence type="ECO:0000313" key="1">
    <source>
        <dbReference type="EMBL" id="EIY58984.1"/>
    </source>
</evidence>
<comment type="caution">
    <text evidence="1">The sequence shown here is derived from an EMBL/GenBank/DDBJ whole genome shotgun (WGS) entry which is preliminary data.</text>
</comment>
<dbReference type="Pfam" id="PF14907">
    <property type="entry name" value="NTP_transf_5"/>
    <property type="match status" value="1"/>
</dbReference>
<protein>
    <recommendedName>
        <fullName evidence="3">Nucleotidyltransferase family protein</fullName>
    </recommendedName>
</protein>
<accession>I9HG96</accession>
<dbReference type="OrthoDB" id="9812148at2"/>
<dbReference type="RefSeq" id="WP_007481555.1">
    <property type="nucleotide sequence ID" value="NZ_JH724309.1"/>
</dbReference>
<dbReference type="Proteomes" id="UP000005150">
    <property type="component" value="Unassembled WGS sequence"/>
</dbReference>